<feature type="domain" description="AN1-type" evidence="5">
    <location>
        <begin position="4"/>
        <end position="41"/>
    </location>
</feature>
<evidence type="ECO:0000313" key="7">
    <source>
        <dbReference type="Proteomes" id="UP001596461"/>
    </source>
</evidence>
<feature type="compositionally biased region" description="Low complexity" evidence="4">
    <location>
        <begin position="57"/>
        <end position="71"/>
    </location>
</feature>
<feature type="compositionally biased region" description="Polar residues" evidence="4">
    <location>
        <begin position="152"/>
        <end position="185"/>
    </location>
</feature>
<dbReference type="CDD" id="cd05379">
    <property type="entry name" value="CAP_bacterial"/>
    <property type="match status" value="1"/>
</dbReference>
<dbReference type="Pfam" id="PF00188">
    <property type="entry name" value="CAP"/>
    <property type="match status" value="1"/>
</dbReference>
<accession>A0ABD5WEI5</accession>
<keyword evidence="7" id="KW-1185">Reference proteome</keyword>
<evidence type="ECO:0000256" key="4">
    <source>
        <dbReference type="SAM" id="MobiDB-lite"/>
    </source>
</evidence>
<evidence type="ECO:0000259" key="5">
    <source>
        <dbReference type="SMART" id="SM00154"/>
    </source>
</evidence>
<evidence type="ECO:0000256" key="2">
    <source>
        <dbReference type="ARBA" id="ARBA00022771"/>
    </source>
</evidence>
<evidence type="ECO:0000256" key="3">
    <source>
        <dbReference type="ARBA" id="ARBA00022833"/>
    </source>
</evidence>
<keyword evidence="3" id="KW-0862">Zinc</keyword>
<dbReference type="InterPro" id="IPR014044">
    <property type="entry name" value="CAP_dom"/>
</dbReference>
<dbReference type="Gene3D" id="3.40.33.10">
    <property type="entry name" value="CAP"/>
    <property type="match status" value="1"/>
</dbReference>
<sequence length="341" mass="36051">MTQCVICGENDGLLGGCNYCGATVCNHHRLPESHNCIALNSRDSGALFEGLAEDSETGSTSSDDSPSSSGGVADVRKPDFSGARGPDVAIDGSIKGKKSSSSNDPGPTNDGSGGFSTRRAFLGVLAVGGLGIGGAVATGQVELPELPDFGSVPSSPGESVATTASSDEPAGTSSDANSGSLFGSSWDNEAARNAAHERVNEVREDNAYNSLSWDSRLVGIAQQYAERMAREEFFSHTAPDGSTFEDRYSEAGYNCRVEVDGNRYLTGAENIAYTFYREQIRNQDGSESYYSTPEELGAGVVNQWMNSQGHRENILTSAWRNEGIGIARADNGRIYAVQNFC</sequence>
<keyword evidence="1" id="KW-0479">Metal-binding</keyword>
<name>A0ABD5WEI5_9EURY</name>
<keyword evidence="2" id="KW-0863">Zinc-finger</keyword>
<dbReference type="PANTHER" id="PTHR31157">
    <property type="entry name" value="SCP DOMAIN-CONTAINING PROTEIN"/>
    <property type="match status" value="1"/>
</dbReference>
<dbReference type="EMBL" id="JBHTAH010000012">
    <property type="protein sequence ID" value="MFC7070565.1"/>
    <property type="molecule type" value="Genomic_DNA"/>
</dbReference>
<dbReference type="SMART" id="SM00154">
    <property type="entry name" value="ZnF_AN1"/>
    <property type="match status" value="1"/>
</dbReference>
<dbReference type="SUPFAM" id="SSF118310">
    <property type="entry name" value="AN1-like Zinc finger"/>
    <property type="match status" value="1"/>
</dbReference>
<dbReference type="GO" id="GO:0008270">
    <property type="term" value="F:zinc ion binding"/>
    <property type="evidence" value="ECO:0007669"/>
    <property type="project" value="UniProtKB-KW"/>
</dbReference>
<dbReference type="Proteomes" id="UP001596461">
    <property type="component" value="Unassembled WGS sequence"/>
</dbReference>
<feature type="region of interest" description="Disordered" evidence="4">
    <location>
        <begin position="51"/>
        <end position="115"/>
    </location>
</feature>
<dbReference type="SUPFAM" id="SSF55797">
    <property type="entry name" value="PR-1-like"/>
    <property type="match status" value="1"/>
</dbReference>
<dbReference type="Pfam" id="PF01428">
    <property type="entry name" value="zf-AN1"/>
    <property type="match status" value="1"/>
</dbReference>
<dbReference type="Gene3D" id="4.10.1110.10">
    <property type="entry name" value="AN1-like Zinc finger"/>
    <property type="match status" value="1"/>
</dbReference>
<dbReference type="InterPro" id="IPR000058">
    <property type="entry name" value="Znf_AN1"/>
</dbReference>
<proteinExistence type="predicted"/>
<evidence type="ECO:0000313" key="6">
    <source>
        <dbReference type="EMBL" id="MFC7070565.1"/>
    </source>
</evidence>
<organism evidence="6 7">
    <name type="scientific">Halobaculum lipolyticum</name>
    <dbReference type="NCBI Taxonomy" id="3032001"/>
    <lineage>
        <taxon>Archaea</taxon>
        <taxon>Methanobacteriati</taxon>
        <taxon>Methanobacteriota</taxon>
        <taxon>Stenosarchaea group</taxon>
        <taxon>Halobacteria</taxon>
        <taxon>Halobacteriales</taxon>
        <taxon>Haloferacaceae</taxon>
        <taxon>Halobaculum</taxon>
    </lineage>
</organism>
<protein>
    <submittedName>
        <fullName evidence="6">CAP domain-containing protein</fullName>
    </submittedName>
</protein>
<dbReference type="RefSeq" id="WP_390210749.1">
    <property type="nucleotide sequence ID" value="NZ_JBHTAH010000012.1"/>
</dbReference>
<gene>
    <name evidence="6" type="ORF">ACFQL9_13005</name>
</gene>
<comment type="caution">
    <text evidence="6">The sequence shown here is derived from an EMBL/GenBank/DDBJ whole genome shotgun (WGS) entry which is preliminary data.</text>
</comment>
<feature type="region of interest" description="Disordered" evidence="4">
    <location>
        <begin position="147"/>
        <end position="185"/>
    </location>
</feature>
<dbReference type="AlphaFoldDB" id="A0ABD5WEI5"/>
<dbReference type="InterPro" id="IPR035940">
    <property type="entry name" value="CAP_sf"/>
</dbReference>
<dbReference type="PANTHER" id="PTHR31157:SF1">
    <property type="entry name" value="SCP DOMAIN-CONTAINING PROTEIN"/>
    <property type="match status" value="1"/>
</dbReference>
<evidence type="ECO:0000256" key="1">
    <source>
        <dbReference type="ARBA" id="ARBA00022723"/>
    </source>
</evidence>
<dbReference type="InterPro" id="IPR035896">
    <property type="entry name" value="AN1-like_Znf"/>
</dbReference>
<reference evidence="6 7" key="1">
    <citation type="journal article" date="2019" name="Int. J. Syst. Evol. Microbiol.">
        <title>The Global Catalogue of Microorganisms (GCM) 10K type strain sequencing project: providing services to taxonomists for standard genome sequencing and annotation.</title>
        <authorList>
            <consortium name="The Broad Institute Genomics Platform"/>
            <consortium name="The Broad Institute Genome Sequencing Center for Infectious Disease"/>
            <person name="Wu L."/>
            <person name="Ma J."/>
        </authorList>
    </citation>
    <scope>NUCLEOTIDE SEQUENCE [LARGE SCALE GENOMIC DNA]</scope>
    <source>
        <strain evidence="6 7">DT31</strain>
    </source>
</reference>